<feature type="non-terminal residue" evidence="2">
    <location>
        <position position="57"/>
    </location>
</feature>
<gene>
    <name evidence="2" type="ORF">HELGO_WM58042</name>
</gene>
<reference evidence="2" key="1">
    <citation type="submission" date="2020-01" db="EMBL/GenBank/DDBJ databases">
        <authorList>
            <person name="Meier V. D."/>
            <person name="Meier V D."/>
        </authorList>
    </citation>
    <scope>NUCLEOTIDE SEQUENCE</scope>
    <source>
        <strain evidence="2">HLG_WM_MAG_03</strain>
    </source>
</reference>
<name>A0A6S6TWM0_9BACT</name>
<evidence type="ECO:0000259" key="1">
    <source>
        <dbReference type="Pfam" id="PF13776"/>
    </source>
</evidence>
<dbReference type="Pfam" id="PF13776">
    <property type="entry name" value="DUF4172"/>
    <property type="match status" value="1"/>
</dbReference>
<accession>A0A6S6TWM0</accession>
<dbReference type="EMBL" id="CACVAR010000359">
    <property type="protein sequence ID" value="CAA6823854.1"/>
    <property type="molecule type" value="Genomic_DNA"/>
</dbReference>
<organism evidence="2">
    <name type="scientific">uncultured Sulfurovum sp</name>
    <dbReference type="NCBI Taxonomy" id="269237"/>
    <lineage>
        <taxon>Bacteria</taxon>
        <taxon>Pseudomonadati</taxon>
        <taxon>Campylobacterota</taxon>
        <taxon>Epsilonproteobacteria</taxon>
        <taxon>Campylobacterales</taxon>
        <taxon>Sulfurovaceae</taxon>
        <taxon>Sulfurovum</taxon>
        <taxon>environmental samples</taxon>
    </lineage>
</organism>
<evidence type="ECO:0000313" key="2">
    <source>
        <dbReference type="EMBL" id="CAA6823854.1"/>
    </source>
</evidence>
<protein>
    <recommendedName>
        <fullName evidence="1">DUF4172 domain-containing protein</fullName>
    </recommendedName>
</protein>
<feature type="domain" description="DUF4172" evidence="1">
    <location>
        <begin position="6"/>
        <end position="56"/>
    </location>
</feature>
<dbReference type="InterPro" id="IPR025230">
    <property type="entry name" value="DUF4172"/>
</dbReference>
<dbReference type="AlphaFoldDB" id="A0A6S6TWM0"/>
<proteinExistence type="predicted"/>
<sequence length="57" mass="6850">MNTTKWIWEHEDFPTFNYDYKEIEPIIFRLIEKSGELKGKISYLSNSEQDNFSVETS</sequence>